<dbReference type="PANTHER" id="PTHR30329:SF21">
    <property type="entry name" value="LIPOPROTEIN YIAD-RELATED"/>
    <property type="match status" value="1"/>
</dbReference>
<organism evidence="6 7">
    <name type="scientific">Eiseniibacteriota bacterium</name>
    <dbReference type="NCBI Taxonomy" id="2212470"/>
    <lineage>
        <taxon>Bacteria</taxon>
        <taxon>Candidatus Eiseniibacteriota</taxon>
    </lineage>
</organism>
<dbReference type="Proteomes" id="UP000547674">
    <property type="component" value="Unassembled WGS sequence"/>
</dbReference>
<proteinExistence type="predicted"/>
<comment type="caution">
    <text evidence="6">The sequence shown here is derived from an EMBL/GenBank/DDBJ whole genome shotgun (WGS) entry which is preliminary data.</text>
</comment>
<dbReference type="Gene3D" id="3.30.1330.60">
    <property type="entry name" value="OmpA-like domain"/>
    <property type="match status" value="1"/>
</dbReference>
<evidence type="ECO:0000313" key="6">
    <source>
        <dbReference type="EMBL" id="NNF08457.1"/>
    </source>
</evidence>
<evidence type="ECO:0000256" key="3">
    <source>
        <dbReference type="ARBA" id="ARBA00023237"/>
    </source>
</evidence>
<dbReference type="PROSITE" id="PS01068">
    <property type="entry name" value="OMPA_1"/>
    <property type="match status" value="1"/>
</dbReference>
<dbReference type="InterPro" id="IPR006665">
    <property type="entry name" value="OmpA-like"/>
</dbReference>
<keyword evidence="3" id="KW-0998">Cell outer membrane</keyword>
<dbReference type="InterPro" id="IPR006690">
    <property type="entry name" value="OMPA-like_CS"/>
</dbReference>
<dbReference type="CDD" id="cd07185">
    <property type="entry name" value="OmpA_C-like"/>
    <property type="match status" value="1"/>
</dbReference>
<evidence type="ECO:0000259" key="5">
    <source>
        <dbReference type="PROSITE" id="PS51123"/>
    </source>
</evidence>
<name>A0A7Y2ECA1_UNCEI</name>
<evidence type="ECO:0000256" key="4">
    <source>
        <dbReference type="PROSITE-ProRule" id="PRU00473"/>
    </source>
</evidence>
<dbReference type="Pfam" id="PF00691">
    <property type="entry name" value="OmpA"/>
    <property type="match status" value="1"/>
</dbReference>
<dbReference type="EMBL" id="JABDJR010000681">
    <property type="protein sequence ID" value="NNF08457.1"/>
    <property type="molecule type" value="Genomic_DNA"/>
</dbReference>
<protein>
    <submittedName>
        <fullName evidence="6">OmpA family protein</fullName>
    </submittedName>
</protein>
<dbReference type="GO" id="GO:0009279">
    <property type="term" value="C:cell outer membrane"/>
    <property type="evidence" value="ECO:0007669"/>
    <property type="project" value="UniProtKB-SubCell"/>
</dbReference>
<evidence type="ECO:0000313" key="7">
    <source>
        <dbReference type="Proteomes" id="UP000547674"/>
    </source>
</evidence>
<dbReference type="InterPro" id="IPR050330">
    <property type="entry name" value="Bact_OuterMem_StrucFunc"/>
</dbReference>
<accession>A0A7Y2ECA1</accession>
<dbReference type="AlphaFoldDB" id="A0A7Y2ECA1"/>
<dbReference type="InterPro" id="IPR036737">
    <property type="entry name" value="OmpA-like_sf"/>
</dbReference>
<evidence type="ECO:0000256" key="1">
    <source>
        <dbReference type="ARBA" id="ARBA00004442"/>
    </source>
</evidence>
<dbReference type="InterPro" id="IPR006664">
    <property type="entry name" value="OMP_bac"/>
</dbReference>
<dbReference type="PRINTS" id="PR01021">
    <property type="entry name" value="OMPADOMAIN"/>
</dbReference>
<keyword evidence="2 4" id="KW-0472">Membrane</keyword>
<sequence>MFVVLASLLGCGKAQVPINLEPYLVDHNRMQEEIETLSNDPSTLGFLRVAQDSMAASERYASLNLEEDARRTSIAALATNRVALASARAYQNELGADDCRQVASQMQREWQDAVAMLEQAERVAQRKARAVTREAPAKESAFNYDSVPDPDLTSTEALEHLHEVGDLLQLARKLRVPTSDLQAIWEREKQRATALEISAQKSDHHYVLAARAVQELEYRIISELAHRRCTEALQDARAFANYRDEALWAMVELERGMKETARAELETERSRMKDRQDELFDALKQFEGKFASISQEARGTIMSLKDILFQTGKADLSREAELNLVRVATILQQFEEMHIFIEGHTDNVGSEEYNQGLSERRAQSVLSFLAEQGVPLDNMDWFGYGMNRPVDSNATSEGRANNRRVDLVIGEQSEKGGQ</sequence>
<reference evidence="6 7" key="1">
    <citation type="submission" date="2020-03" db="EMBL/GenBank/DDBJ databases">
        <title>Metabolic flexibility allows generalist bacteria to become dominant in a frequently disturbed ecosystem.</title>
        <authorList>
            <person name="Chen Y.-J."/>
            <person name="Leung P.M."/>
            <person name="Bay S.K."/>
            <person name="Hugenholtz P."/>
            <person name="Kessler A.J."/>
            <person name="Shelley G."/>
            <person name="Waite D.W."/>
            <person name="Cook P.L."/>
            <person name="Greening C."/>
        </authorList>
    </citation>
    <scope>NUCLEOTIDE SEQUENCE [LARGE SCALE GENOMIC DNA]</scope>
    <source>
        <strain evidence="6">SS_bin_28</strain>
    </source>
</reference>
<dbReference type="PANTHER" id="PTHR30329">
    <property type="entry name" value="STATOR ELEMENT OF FLAGELLAR MOTOR COMPLEX"/>
    <property type="match status" value="1"/>
</dbReference>
<dbReference type="PROSITE" id="PS51123">
    <property type="entry name" value="OMPA_2"/>
    <property type="match status" value="1"/>
</dbReference>
<dbReference type="SUPFAM" id="SSF103088">
    <property type="entry name" value="OmpA-like"/>
    <property type="match status" value="1"/>
</dbReference>
<comment type="subcellular location">
    <subcellularLocation>
        <location evidence="1">Cell outer membrane</location>
    </subcellularLocation>
</comment>
<feature type="domain" description="OmpA-like" evidence="5">
    <location>
        <begin position="296"/>
        <end position="413"/>
    </location>
</feature>
<gene>
    <name evidence="6" type="ORF">HKN21_16975</name>
</gene>
<evidence type="ECO:0000256" key="2">
    <source>
        <dbReference type="ARBA" id="ARBA00023136"/>
    </source>
</evidence>